<accession>A0A6A6EF27</accession>
<dbReference type="AlphaFoldDB" id="A0A6A6EF27"/>
<dbReference type="OrthoDB" id="5068240at2759"/>
<reference evidence="2" key="1">
    <citation type="journal article" date="2020" name="Stud. Mycol.">
        <title>101 Dothideomycetes genomes: a test case for predicting lifestyles and emergence of pathogens.</title>
        <authorList>
            <person name="Haridas S."/>
            <person name="Albert R."/>
            <person name="Binder M."/>
            <person name="Bloem J."/>
            <person name="Labutti K."/>
            <person name="Salamov A."/>
            <person name="Andreopoulos B."/>
            <person name="Baker S."/>
            <person name="Barry K."/>
            <person name="Bills G."/>
            <person name="Bluhm B."/>
            <person name="Cannon C."/>
            <person name="Castanera R."/>
            <person name="Culley D."/>
            <person name="Daum C."/>
            <person name="Ezra D."/>
            <person name="Gonzalez J."/>
            <person name="Henrissat B."/>
            <person name="Kuo A."/>
            <person name="Liang C."/>
            <person name="Lipzen A."/>
            <person name="Lutzoni F."/>
            <person name="Magnuson J."/>
            <person name="Mondo S."/>
            <person name="Nolan M."/>
            <person name="Ohm R."/>
            <person name="Pangilinan J."/>
            <person name="Park H.-J."/>
            <person name="Ramirez L."/>
            <person name="Alfaro M."/>
            <person name="Sun H."/>
            <person name="Tritt A."/>
            <person name="Yoshinaga Y."/>
            <person name="Zwiers L.-H."/>
            <person name="Turgeon B."/>
            <person name="Goodwin S."/>
            <person name="Spatafora J."/>
            <person name="Crous P."/>
            <person name="Grigoriev I."/>
        </authorList>
    </citation>
    <scope>NUCLEOTIDE SEQUENCE</scope>
    <source>
        <strain evidence="2">CBS 207.26</strain>
    </source>
</reference>
<keyword evidence="3" id="KW-1185">Reference proteome</keyword>
<gene>
    <name evidence="2" type="ORF">K469DRAFT_747956</name>
</gene>
<organism evidence="2 3">
    <name type="scientific">Zopfia rhizophila CBS 207.26</name>
    <dbReference type="NCBI Taxonomy" id="1314779"/>
    <lineage>
        <taxon>Eukaryota</taxon>
        <taxon>Fungi</taxon>
        <taxon>Dikarya</taxon>
        <taxon>Ascomycota</taxon>
        <taxon>Pezizomycotina</taxon>
        <taxon>Dothideomycetes</taxon>
        <taxon>Dothideomycetes incertae sedis</taxon>
        <taxon>Zopfiaceae</taxon>
        <taxon>Zopfia</taxon>
    </lineage>
</organism>
<dbReference type="EMBL" id="ML994621">
    <property type="protein sequence ID" value="KAF2189238.1"/>
    <property type="molecule type" value="Genomic_DNA"/>
</dbReference>
<sequence length="111" mass="11432">MDSRNSSKIQPWLTEYEKFAANIREGKAPLKGTTHGFNKGVEVIMDGNSSPGRTDTGGNGTNTGGNSGTDDGAAKGGGTRGTTVGDTQSTSESSDGKRVYNNSGRKGIGFN</sequence>
<protein>
    <submittedName>
        <fullName evidence="2">Uncharacterized protein</fullName>
    </submittedName>
</protein>
<evidence type="ECO:0000313" key="2">
    <source>
        <dbReference type="EMBL" id="KAF2189238.1"/>
    </source>
</evidence>
<evidence type="ECO:0000313" key="3">
    <source>
        <dbReference type="Proteomes" id="UP000800200"/>
    </source>
</evidence>
<name>A0A6A6EF27_9PEZI</name>
<evidence type="ECO:0000256" key="1">
    <source>
        <dbReference type="SAM" id="MobiDB-lite"/>
    </source>
</evidence>
<proteinExistence type="predicted"/>
<feature type="compositionally biased region" description="Gly residues" evidence="1">
    <location>
        <begin position="55"/>
        <end position="67"/>
    </location>
</feature>
<feature type="region of interest" description="Disordered" evidence="1">
    <location>
        <begin position="41"/>
        <end position="111"/>
    </location>
</feature>
<dbReference type="Proteomes" id="UP000800200">
    <property type="component" value="Unassembled WGS sequence"/>
</dbReference>